<dbReference type="EMBL" id="JANBUW010000036">
    <property type="protein sequence ID" value="KAJ2850298.1"/>
    <property type="molecule type" value="Genomic_DNA"/>
</dbReference>
<dbReference type="PANTHER" id="PTHR43691">
    <property type="entry name" value="URIDINE PHOSPHORYLASE"/>
    <property type="match status" value="1"/>
</dbReference>
<dbReference type="CDD" id="cd17769">
    <property type="entry name" value="NP_TgUP-like"/>
    <property type="match status" value="1"/>
</dbReference>
<dbReference type="OrthoDB" id="416752at2759"/>
<evidence type="ECO:0000313" key="2">
    <source>
        <dbReference type="EMBL" id="KAJ2850298.1"/>
    </source>
</evidence>
<evidence type="ECO:0000313" key="3">
    <source>
        <dbReference type="Proteomes" id="UP001139887"/>
    </source>
</evidence>
<organism evidence="2 3">
    <name type="scientific">Coemansia brasiliensis</name>
    <dbReference type="NCBI Taxonomy" id="2650707"/>
    <lineage>
        <taxon>Eukaryota</taxon>
        <taxon>Fungi</taxon>
        <taxon>Fungi incertae sedis</taxon>
        <taxon>Zoopagomycota</taxon>
        <taxon>Kickxellomycotina</taxon>
        <taxon>Kickxellomycetes</taxon>
        <taxon>Kickxellales</taxon>
        <taxon>Kickxellaceae</taxon>
        <taxon>Coemansia</taxon>
    </lineage>
</organism>
<dbReference type="PANTHER" id="PTHR43691:SF14">
    <property type="entry name" value="URIDINE PHOSPHORYLASE"/>
    <property type="match status" value="1"/>
</dbReference>
<dbReference type="GO" id="GO:0004850">
    <property type="term" value="F:uridine phosphorylase activity"/>
    <property type="evidence" value="ECO:0007669"/>
    <property type="project" value="TreeGrafter"/>
</dbReference>
<reference evidence="2" key="1">
    <citation type="submission" date="2022-07" db="EMBL/GenBank/DDBJ databases">
        <title>Phylogenomic reconstructions and comparative analyses of Kickxellomycotina fungi.</title>
        <authorList>
            <person name="Reynolds N.K."/>
            <person name="Stajich J.E."/>
            <person name="Barry K."/>
            <person name="Grigoriev I.V."/>
            <person name="Crous P."/>
            <person name="Smith M.E."/>
        </authorList>
    </citation>
    <scope>NUCLEOTIDE SEQUENCE</scope>
    <source>
        <strain evidence="2">NRRL 1566</strain>
    </source>
</reference>
<gene>
    <name evidence="2" type="ORF">IWW36_001984</name>
</gene>
<comment type="caution">
    <text evidence="2">The sequence shown here is derived from an EMBL/GenBank/DDBJ whole genome shotgun (WGS) entry which is preliminary data.</text>
</comment>
<dbReference type="InterPro" id="IPR000845">
    <property type="entry name" value="Nucleoside_phosphorylase_d"/>
</dbReference>
<proteinExistence type="predicted"/>
<dbReference type="Proteomes" id="UP001139887">
    <property type="component" value="Unassembled WGS sequence"/>
</dbReference>
<dbReference type="AlphaFoldDB" id="A0A9W8IGR6"/>
<feature type="domain" description="Nucleoside phosphorylase" evidence="1">
    <location>
        <begin position="32"/>
        <end position="226"/>
    </location>
</feature>
<evidence type="ECO:0000259" key="1">
    <source>
        <dbReference type="Pfam" id="PF01048"/>
    </source>
</evidence>
<dbReference type="InterPro" id="IPR035994">
    <property type="entry name" value="Nucleoside_phosphorylase_sf"/>
</dbReference>
<name>A0A9W8IGR6_9FUNG</name>
<keyword evidence="3" id="KW-1185">Reference proteome</keyword>
<dbReference type="GO" id="GO:0005829">
    <property type="term" value="C:cytosol"/>
    <property type="evidence" value="ECO:0007669"/>
    <property type="project" value="TreeGrafter"/>
</dbReference>
<protein>
    <recommendedName>
        <fullName evidence="1">Nucleoside phosphorylase domain-containing protein</fullName>
    </recommendedName>
</protein>
<dbReference type="Pfam" id="PF01048">
    <property type="entry name" value="PNP_UDP_1"/>
    <property type="match status" value="1"/>
</dbReference>
<dbReference type="Gene3D" id="3.40.50.1580">
    <property type="entry name" value="Nucleoside phosphorylase domain"/>
    <property type="match status" value="1"/>
</dbReference>
<dbReference type="GO" id="GO:0006218">
    <property type="term" value="P:uridine catabolic process"/>
    <property type="evidence" value="ECO:0007669"/>
    <property type="project" value="TreeGrafter"/>
</dbReference>
<dbReference type="SUPFAM" id="SSF53167">
    <property type="entry name" value="Purine and uridine phosphorylases"/>
    <property type="match status" value="1"/>
</dbReference>
<sequence>MPEEQMVTANRPISHEGRTYHMGTKRGELANRIITVGDHQRARHLSTFLDEIRFEHLSPRGFLTITGLYRSHSISIVAIGMGLSMMDFFVREARMVVDGPLSIIRFGSCGSICDDASIGDVIIAQEAFGITRNYEFFEESRGEPYKIWPMVKADPKLTGEMERRFIKELGSVVKGSVGNADSFYSSQGRKGDEFYDANDGLLESIREKYEGVVGLEMESHMLFHLAKWSTGRDNLRPPSIRAACVLMVYADRQGDRFIDPQTSKYLVEKSATVILDTLVSDLTT</sequence>
<accession>A0A9W8IGR6</accession>